<dbReference type="AlphaFoldDB" id="A0A2S5KID5"/>
<dbReference type="OrthoDB" id="9803916at2"/>
<dbReference type="SMART" id="SM00849">
    <property type="entry name" value="Lactamase_B"/>
    <property type="match status" value="1"/>
</dbReference>
<proteinExistence type="predicted"/>
<reference evidence="2 3" key="1">
    <citation type="submission" date="2018-02" db="EMBL/GenBank/DDBJ databases">
        <title>novel marine gammaproteobacteria from coastal saline agro ecosystem.</title>
        <authorList>
            <person name="Krishnan R."/>
            <person name="Ramesh Kumar N."/>
        </authorList>
    </citation>
    <scope>NUCLEOTIDE SEQUENCE [LARGE SCALE GENOMIC DNA]</scope>
    <source>
        <strain evidence="2 3">228</strain>
    </source>
</reference>
<dbReference type="Gene3D" id="3.60.15.10">
    <property type="entry name" value="Ribonuclease Z/Hydroxyacylglutathione hydrolase-like"/>
    <property type="match status" value="2"/>
</dbReference>
<comment type="caution">
    <text evidence="2">The sequence shown here is derived from an EMBL/GenBank/DDBJ whole genome shotgun (WGS) entry which is preliminary data.</text>
</comment>
<feature type="domain" description="Metallo-beta-lactamase" evidence="1">
    <location>
        <begin position="15"/>
        <end position="172"/>
    </location>
</feature>
<organism evidence="2 3">
    <name type="scientific">Proteobacteria bacterium 228</name>
    <dbReference type="NCBI Taxonomy" id="2083153"/>
    <lineage>
        <taxon>Bacteria</taxon>
        <taxon>Pseudomonadati</taxon>
        <taxon>Pseudomonadota</taxon>
    </lineage>
</organism>
<dbReference type="Pfam" id="PF00753">
    <property type="entry name" value="Lactamase_B"/>
    <property type="match status" value="1"/>
</dbReference>
<evidence type="ECO:0000259" key="1">
    <source>
        <dbReference type="SMART" id="SM00849"/>
    </source>
</evidence>
<dbReference type="SUPFAM" id="SSF56281">
    <property type="entry name" value="Metallo-hydrolase/oxidoreductase"/>
    <property type="match status" value="1"/>
</dbReference>
<dbReference type="InterPro" id="IPR036866">
    <property type="entry name" value="RibonucZ/Hydroxyglut_hydro"/>
</dbReference>
<dbReference type="Proteomes" id="UP000238196">
    <property type="component" value="Unassembled WGS sequence"/>
</dbReference>
<protein>
    <submittedName>
        <fullName evidence="2">MBL fold metallo-hydrolase</fullName>
    </submittedName>
</protein>
<evidence type="ECO:0000313" key="3">
    <source>
        <dbReference type="Proteomes" id="UP000238196"/>
    </source>
</evidence>
<accession>A0A2S5KID5</accession>
<dbReference type="EMBL" id="PRLP01000143">
    <property type="protein sequence ID" value="PPC74581.1"/>
    <property type="molecule type" value="Genomic_DNA"/>
</dbReference>
<evidence type="ECO:0000313" key="2">
    <source>
        <dbReference type="EMBL" id="PPC74581.1"/>
    </source>
</evidence>
<sequence>MSTRIQILSGFDAKAPAAILISTPKVRLLLDAGGPLQADQPCDWFAGIEADALILSHDHVDHIGSVGQLPSMPVYATAPVATQLPEGCLHRLLPAQGDIDIGGIRLRCGRAGHSLGGVWLHLELAGGLFYSGDFSLESQLYPFDVPPPAATALLDASYGSYQTPQQHCLETLQALFVEPCLFPVPPSGRAIEMALWFDALGLTSWSMDNACYQALLTLLQQPAGLFASGTYARLQQLAMHYRGFDDQAQLLLAADPEGLSGEAGRLIADPGCRHQVIYTGYLPPAAQAAVEDGRARFARWNVHPRQQDVLWLAEQLQARRVMPLFTPLQRPHWQAQLGERLWLQHDFVLE</sequence>
<dbReference type="InterPro" id="IPR001279">
    <property type="entry name" value="Metallo-B-lactamas"/>
</dbReference>
<gene>
    <name evidence="2" type="ORF">C4K68_25000</name>
</gene>
<name>A0A2S5KID5_9PROT</name>